<proteinExistence type="inferred from homology"/>
<evidence type="ECO:0000256" key="3">
    <source>
        <dbReference type="ARBA" id="ARBA00022730"/>
    </source>
</evidence>
<evidence type="ECO:0000256" key="1">
    <source>
        <dbReference type="ARBA" id="ARBA00022490"/>
    </source>
</evidence>
<dbReference type="CDD" id="cd16331">
    <property type="entry name" value="YjgA-like"/>
    <property type="match status" value="1"/>
</dbReference>
<dbReference type="EMBL" id="CP036501">
    <property type="protein sequence ID" value="UZP75456.1"/>
    <property type="molecule type" value="Genomic_DNA"/>
</dbReference>
<comment type="function">
    <text evidence="5">Member of a network of 50S ribosomal subunit biogenesis factors which assembles along the 30S-50S interface, preventing incorrect 23S rRNA structures from forming. Promotes peptidyl transferase center (PTC) maturation.</text>
</comment>
<keyword evidence="7" id="KW-1185">Reference proteome</keyword>
<keyword evidence="3 5" id="KW-0699">rRNA-binding</keyword>
<dbReference type="Pfam" id="PF04751">
    <property type="entry name" value="DarP"/>
    <property type="match status" value="1"/>
</dbReference>
<organism evidence="6 7">
    <name type="scientific">Candidatus Paraluminiphilus aquimaris</name>
    <dbReference type="NCBI Taxonomy" id="2518994"/>
    <lineage>
        <taxon>Bacteria</taxon>
        <taxon>Pseudomonadati</taxon>
        <taxon>Pseudomonadota</taxon>
        <taxon>Gammaproteobacteria</taxon>
        <taxon>Cellvibrionales</taxon>
        <taxon>Halieaceae</taxon>
        <taxon>Candidatus Paraluminiphilus</taxon>
    </lineage>
</organism>
<name>A0ABY6Q952_9GAMM</name>
<protein>
    <recommendedName>
        <fullName evidence="5">Dual-action ribosomal maturation protein DarP</fullName>
    </recommendedName>
    <alternativeName>
        <fullName evidence="5">Large ribosomal subunit assembly factor DarP</fullName>
    </alternativeName>
</protein>
<dbReference type="PANTHER" id="PTHR38101">
    <property type="entry name" value="UPF0307 PROTEIN YJGA"/>
    <property type="match status" value="1"/>
</dbReference>
<dbReference type="PANTHER" id="PTHR38101:SF1">
    <property type="entry name" value="UPF0307 PROTEIN YJGA"/>
    <property type="match status" value="1"/>
</dbReference>
<evidence type="ECO:0000256" key="2">
    <source>
        <dbReference type="ARBA" id="ARBA00022517"/>
    </source>
</evidence>
<dbReference type="Proteomes" id="UP001317963">
    <property type="component" value="Chromosome"/>
</dbReference>
<keyword evidence="4 5" id="KW-0694">RNA-binding</keyword>
<sequence>MWLASGHSWVWPRIFTAKQGLTNMNDDDLWDGDDALAPESKSSRKRQMHALQNLGEALVGLTSTQLAKLDLDNEPLLEAIELAQRINHHSGKRRQMQYIGKLMRSADSERIAQSLDALHEGSRKEKAREHMIEAARSALISRGDDALQEVLAIWPNADRQMLRQLSRSAIDEQKKALPPTSARKLFRYLRSLPESDSED</sequence>
<comment type="similarity">
    <text evidence="5">Belongs to the DarP family.</text>
</comment>
<dbReference type="InterPro" id="IPR023153">
    <property type="entry name" value="DarP_sf"/>
</dbReference>
<gene>
    <name evidence="5" type="primary">darP</name>
    <name evidence="6" type="ORF">E0F26_12220</name>
</gene>
<dbReference type="HAMAP" id="MF_00765">
    <property type="entry name" value="DarP"/>
    <property type="match status" value="1"/>
</dbReference>
<reference evidence="6 7" key="1">
    <citation type="submission" date="2019-02" db="EMBL/GenBank/DDBJ databases">
        <title>Halieaceae_genomes.</title>
        <authorList>
            <person name="Li S.-H."/>
        </authorList>
    </citation>
    <scope>NUCLEOTIDE SEQUENCE [LARGE SCALE GENOMIC DNA]</scope>
    <source>
        <strain evidence="6 7">JH123</strain>
    </source>
</reference>
<accession>A0ABY6Q952</accession>
<dbReference type="PIRSF" id="PIRSF016183">
    <property type="entry name" value="UCP016183"/>
    <property type="match status" value="1"/>
</dbReference>
<evidence type="ECO:0000256" key="4">
    <source>
        <dbReference type="ARBA" id="ARBA00022884"/>
    </source>
</evidence>
<evidence type="ECO:0000313" key="7">
    <source>
        <dbReference type="Proteomes" id="UP001317963"/>
    </source>
</evidence>
<evidence type="ECO:0000313" key="6">
    <source>
        <dbReference type="EMBL" id="UZP75456.1"/>
    </source>
</evidence>
<dbReference type="NCBIfam" id="NF003593">
    <property type="entry name" value="PRK05255.1-1"/>
    <property type="match status" value="1"/>
</dbReference>
<dbReference type="InterPro" id="IPR006839">
    <property type="entry name" value="DarP"/>
</dbReference>
<dbReference type="Gene3D" id="1.10.60.30">
    <property type="entry name" value="PSPTO4464-like domains"/>
    <property type="match status" value="2"/>
</dbReference>
<dbReference type="SUPFAM" id="SSF158710">
    <property type="entry name" value="PSPTO4464-like"/>
    <property type="match status" value="1"/>
</dbReference>
<evidence type="ECO:0000256" key="5">
    <source>
        <dbReference type="HAMAP-Rule" id="MF_00765"/>
    </source>
</evidence>
<keyword evidence="2 5" id="KW-0690">Ribosome biogenesis</keyword>
<keyword evidence="1 5" id="KW-0963">Cytoplasm</keyword>
<comment type="subcellular location">
    <subcellularLocation>
        <location evidence="5">Cytoplasm</location>
    </subcellularLocation>
    <text evidence="5">Associates with late stage pre-50S ribosomal subunits.</text>
</comment>